<accession>N2A2Q7</accession>
<dbReference type="HOGENOM" id="CLU_2245906_0_0_9"/>
<keyword evidence="2" id="KW-0472">Membrane</keyword>
<feature type="transmembrane region" description="Helical" evidence="2">
    <location>
        <begin position="40"/>
        <end position="58"/>
    </location>
</feature>
<proteinExistence type="predicted"/>
<feature type="transmembrane region" description="Helical" evidence="2">
    <location>
        <begin position="9"/>
        <end position="28"/>
    </location>
</feature>
<dbReference type="PATRIC" id="fig|1235802.3.peg.5146"/>
<evidence type="ECO:0000313" key="4">
    <source>
        <dbReference type="Proteomes" id="UP000012589"/>
    </source>
</evidence>
<dbReference type="STRING" id="1235802.C823_04886"/>
<evidence type="ECO:0000256" key="1">
    <source>
        <dbReference type="SAM" id="MobiDB-lite"/>
    </source>
</evidence>
<reference evidence="3 4" key="1">
    <citation type="journal article" date="2014" name="Genome Announc.">
        <title>Draft genome sequences of the altered schaedler flora, a defined bacterial community from gnotobiotic mice.</title>
        <authorList>
            <person name="Wannemuehler M.J."/>
            <person name="Overstreet A.M."/>
            <person name="Ward D.V."/>
            <person name="Phillips G.J."/>
        </authorList>
    </citation>
    <scope>NUCLEOTIDE SEQUENCE [LARGE SCALE GENOMIC DNA]</scope>
    <source>
        <strain evidence="3 4">ASF492</strain>
    </source>
</reference>
<dbReference type="AlphaFoldDB" id="N2A2Q7"/>
<organism evidence="3 4">
    <name type="scientific">Eubacterium plexicaudatum ASF492</name>
    <dbReference type="NCBI Taxonomy" id="1235802"/>
    <lineage>
        <taxon>Bacteria</taxon>
        <taxon>Bacillati</taxon>
        <taxon>Bacillota</taxon>
        <taxon>Clostridia</taxon>
        <taxon>Eubacteriales</taxon>
        <taxon>Eubacteriaceae</taxon>
        <taxon>Eubacterium</taxon>
    </lineage>
</organism>
<keyword evidence="4" id="KW-1185">Reference proteome</keyword>
<evidence type="ECO:0000256" key="2">
    <source>
        <dbReference type="SAM" id="Phobius"/>
    </source>
</evidence>
<name>N2A2Q7_9FIRM</name>
<feature type="region of interest" description="Disordered" evidence="1">
    <location>
        <begin position="59"/>
        <end position="104"/>
    </location>
</feature>
<keyword evidence="2" id="KW-1133">Transmembrane helix</keyword>
<dbReference type="EMBL" id="AQFT01000140">
    <property type="protein sequence ID" value="EMZ20768.1"/>
    <property type="molecule type" value="Genomic_DNA"/>
</dbReference>
<sequence length="104" mass="12093">MNKKFYERTWFVVMCCIIFPPAGIFLIWKNKKPDRKSARIFISAILCLWTLAIAMVGSDEENLSSESREQQEETTKTKAENEKSDRREVKEKGKGKQEQNSSDD</sequence>
<protein>
    <submittedName>
        <fullName evidence="3">Uncharacterized protein</fullName>
    </submittedName>
</protein>
<dbReference type="OrthoDB" id="1656098at2"/>
<dbReference type="Proteomes" id="UP000012589">
    <property type="component" value="Unassembled WGS sequence"/>
</dbReference>
<keyword evidence="2" id="KW-0812">Transmembrane</keyword>
<gene>
    <name evidence="3" type="ORF">C823_04886</name>
</gene>
<comment type="caution">
    <text evidence="3">The sequence shown here is derived from an EMBL/GenBank/DDBJ whole genome shotgun (WGS) entry which is preliminary data.</text>
</comment>
<feature type="compositionally biased region" description="Basic and acidic residues" evidence="1">
    <location>
        <begin position="66"/>
        <end position="97"/>
    </location>
</feature>
<evidence type="ECO:0000313" key="3">
    <source>
        <dbReference type="EMBL" id="EMZ20768.1"/>
    </source>
</evidence>